<evidence type="ECO:0008006" key="5">
    <source>
        <dbReference type="Google" id="ProtNLM"/>
    </source>
</evidence>
<feature type="compositionally biased region" description="Low complexity" evidence="1">
    <location>
        <begin position="405"/>
        <end position="418"/>
    </location>
</feature>
<reference evidence="3" key="1">
    <citation type="submission" date="2021-12" db="EMBL/GenBank/DDBJ databases">
        <title>Prjna785345.</title>
        <authorList>
            <person name="Rujirawat T."/>
            <person name="Krajaejun T."/>
        </authorList>
    </citation>
    <scope>NUCLEOTIDE SEQUENCE</scope>
    <source>
        <strain evidence="3">Pi057C3</strain>
    </source>
</reference>
<organism evidence="3 4">
    <name type="scientific">Pythium insidiosum</name>
    <name type="common">Pythiosis disease agent</name>
    <dbReference type="NCBI Taxonomy" id="114742"/>
    <lineage>
        <taxon>Eukaryota</taxon>
        <taxon>Sar</taxon>
        <taxon>Stramenopiles</taxon>
        <taxon>Oomycota</taxon>
        <taxon>Peronosporomycetes</taxon>
        <taxon>Pythiales</taxon>
        <taxon>Pythiaceae</taxon>
        <taxon>Pythium</taxon>
    </lineage>
</organism>
<keyword evidence="2" id="KW-1133">Transmembrane helix</keyword>
<comment type="caution">
    <text evidence="3">The sequence shown here is derived from an EMBL/GenBank/DDBJ whole genome shotgun (WGS) entry which is preliminary data.</text>
</comment>
<dbReference type="EMBL" id="JAKCXM010000052">
    <property type="protein sequence ID" value="KAJ0405000.1"/>
    <property type="molecule type" value="Genomic_DNA"/>
</dbReference>
<dbReference type="AlphaFoldDB" id="A0AAD5M7R0"/>
<feature type="transmembrane region" description="Helical" evidence="2">
    <location>
        <begin position="202"/>
        <end position="223"/>
    </location>
</feature>
<dbReference type="PANTHER" id="PTHR20992">
    <property type="entry name" value="AT15442P-RELATED"/>
    <property type="match status" value="1"/>
</dbReference>
<gene>
    <name evidence="3" type="ORF">P43SY_004917</name>
</gene>
<keyword evidence="2" id="KW-0472">Membrane</keyword>
<name>A0AAD5M7R0_PYTIN</name>
<evidence type="ECO:0000256" key="1">
    <source>
        <dbReference type="SAM" id="MobiDB-lite"/>
    </source>
</evidence>
<protein>
    <recommendedName>
        <fullName evidence="5">DUF389 domain-containing protein</fullName>
    </recommendedName>
</protein>
<feature type="transmembrane region" description="Helical" evidence="2">
    <location>
        <begin position="170"/>
        <end position="190"/>
    </location>
</feature>
<feature type="transmembrane region" description="Helical" evidence="2">
    <location>
        <begin position="243"/>
        <end position="263"/>
    </location>
</feature>
<keyword evidence="2" id="KW-0812">Transmembrane</keyword>
<evidence type="ECO:0000313" key="3">
    <source>
        <dbReference type="EMBL" id="KAJ0405000.1"/>
    </source>
</evidence>
<feature type="region of interest" description="Disordered" evidence="1">
    <location>
        <begin position="387"/>
        <end position="440"/>
    </location>
</feature>
<feature type="transmembrane region" description="Helical" evidence="2">
    <location>
        <begin position="275"/>
        <end position="302"/>
    </location>
</feature>
<dbReference type="InterPro" id="IPR005240">
    <property type="entry name" value="DUF389"/>
</dbReference>
<dbReference type="Proteomes" id="UP001209570">
    <property type="component" value="Unassembled WGS sequence"/>
</dbReference>
<accession>A0AAD5M7R0</accession>
<keyword evidence="4" id="KW-1185">Reference proteome</keyword>
<dbReference type="Pfam" id="PF04087">
    <property type="entry name" value="DUF389"/>
    <property type="match status" value="1"/>
</dbReference>
<dbReference type="PANTHER" id="PTHR20992:SF9">
    <property type="entry name" value="AT15442P-RELATED"/>
    <property type="match status" value="1"/>
</dbReference>
<evidence type="ECO:0000313" key="4">
    <source>
        <dbReference type="Proteomes" id="UP001209570"/>
    </source>
</evidence>
<feature type="compositionally biased region" description="Basic and acidic residues" evidence="1">
    <location>
        <begin position="427"/>
        <end position="440"/>
    </location>
</feature>
<proteinExistence type="predicted"/>
<sequence length="440" mass="47128">MKLFQLTLPNEQHAKVAAALCLAVSLDHSLSDSHLPWQIVSLLQDDWKLENVTSVEARTSSIVTFRVEDDQMQAVLNRLQGMGVGVQFGVCDVMSLTPGTTLTKRRASRKKRRVGRILERSTEIGTAVPVAEMYARIEANATLSRDSVGMLLISSAIAGIGLAADSGTNVVASMLLSPLMGPILGCAFGFALRDRTLFINGLLNELFALIITFLLGMIIGALLSPYAGALHWPTSEMRSRGQAIQLLFGAVVAALSGTGVALAESNANISSVVGTAIAAALLPPTVNSGICFSYVILGQYFVRTDDIIGEEQKMIFYEIAVGSGMLVWINICFIYFSAVLVFKIKKVDRFQLIRRIDQPATRDPLRSPSSRRAISVVESDDATAETAAASAASAKSTHELLGREAAASSALSPRASSAHPQSPLRRRAPEGQRREAADAV</sequence>
<feature type="transmembrane region" description="Helical" evidence="2">
    <location>
        <begin position="314"/>
        <end position="342"/>
    </location>
</feature>
<evidence type="ECO:0000256" key="2">
    <source>
        <dbReference type="SAM" id="Phobius"/>
    </source>
</evidence>